<gene>
    <name evidence="2" type="primary">LOC100382217</name>
</gene>
<evidence type="ECO:0000256" key="1">
    <source>
        <dbReference type="SAM" id="MobiDB-lite"/>
    </source>
</evidence>
<keyword evidence="3" id="KW-1185">Reference proteome</keyword>
<feature type="region of interest" description="Disordered" evidence="1">
    <location>
        <begin position="134"/>
        <end position="160"/>
    </location>
</feature>
<reference evidence="2" key="3">
    <citation type="submission" date="2021-05" db="UniProtKB">
        <authorList>
            <consortium name="EnsemblPlants"/>
        </authorList>
    </citation>
    <scope>IDENTIFICATION</scope>
    <source>
        <strain evidence="2">cv. B73</strain>
    </source>
</reference>
<proteinExistence type="predicted"/>
<reference evidence="3" key="1">
    <citation type="journal article" date="2009" name="Science">
        <title>The B73 maize genome: complexity, diversity, and dynamics.</title>
        <authorList>
            <person name="Schnable P.S."/>
            <person name="Ware D."/>
            <person name="Fulton R.S."/>
            <person name="Stein J.C."/>
            <person name="Wei F."/>
            <person name="Pasternak S."/>
            <person name="Liang C."/>
            <person name="Zhang J."/>
            <person name="Fulton L."/>
            <person name="Graves T.A."/>
            <person name="Minx P."/>
            <person name="Reily A.D."/>
            <person name="Courtney L."/>
            <person name="Kruchowski S.S."/>
            <person name="Tomlinson C."/>
            <person name="Strong C."/>
            <person name="Delehaunty K."/>
            <person name="Fronick C."/>
            <person name="Courtney B."/>
            <person name="Rock S.M."/>
            <person name="Belter E."/>
            <person name="Du F."/>
            <person name="Kim K."/>
            <person name="Abbott R.M."/>
            <person name="Cotton M."/>
            <person name="Levy A."/>
            <person name="Marchetto P."/>
            <person name="Ochoa K."/>
            <person name="Jackson S.M."/>
            <person name="Gillam B."/>
            <person name="Chen W."/>
            <person name="Yan L."/>
            <person name="Higginbotham J."/>
            <person name="Cardenas M."/>
            <person name="Waligorski J."/>
            <person name="Applebaum E."/>
            <person name="Phelps L."/>
            <person name="Falcone J."/>
            <person name="Kanchi K."/>
            <person name="Thane T."/>
            <person name="Scimone A."/>
            <person name="Thane N."/>
            <person name="Henke J."/>
            <person name="Wang T."/>
            <person name="Ruppert J."/>
            <person name="Shah N."/>
            <person name="Rotter K."/>
            <person name="Hodges J."/>
            <person name="Ingenthron E."/>
            <person name="Cordes M."/>
            <person name="Kohlberg S."/>
            <person name="Sgro J."/>
            <person name="Delgado B."/>
            <person name="Mead K."/>
            <person name="Chinwalla A."/>
            <person name="Leonard S."/>
            <person name="Crouse K."/>
            <person name="Collura K."/>
            <person name="Kudrna D."/>
            <person name="Currie J."/>
            <person name="He R."/>
            <person name="Angelova A."/>
            <person name="Rajasekar S."/>
            <person name="Mueller T."/>
            <person name="Lomeli R."/>
            <person name="Scara G."/>
            <person name="Ko A."/>
            <person name="Delaney K."/>
            <person name="Wissotski M."/>
            <person name="Lopez G."/>
            <person name="Campos D."/>
            <person name="Braidotti M."/>
            <person name="Ashley E."/>
            <person name="Golser W."/>
            <person name="Kim H."/>
            <person name="Lee S."/>
            <person name="Lin J."/>
            <person name="Dujmic Z."/>
            <person name="Kim W."/>
            <person name="Talag J."/>
            <person name="Zuccolo A."/>
            <person name="Fan C."/>
            <person name="Sebastian A."/>
            <person name="Kramer M."/>
            <person name="Spiegel L."/>
            <person name="Nascimento L."/>
            <person name="Zutavern T."/>
            <person name="Miller B."/>
            <person name="Ambroise C."/>
            <person name="Muller S."/>
            <person name="Spooner W."/>
            <person name="Narechania A."/>
            <person name="Ren L."/>
            <person name="Wei S."/>
            <person name="Kumari S."/>
            <person name="Faga B."/>
            <person name="Levy M.J."/>
            <person name="McMahan L."/>
            <person name="Van Buren P."/>
            <person name="Vaughn M.W."/>
            <person name="Ying K."/>
            <person name="Yeh C.-T."/>
            <person name="Emrich S.J."/>
            <person name="Jia Y."/>
            <person name="Kalyanaraman A."/>
            <person name="Hsia A.-P."/>
            <person name="Barbazuk W.B."/>
            <person name="Baucom R.S."/>
            <person name="Brutnell T.P."/>
            <person name="Carpita N.C."/>
            <person name="Chaparro C."/>
            <person name="Chia J.-M."/>
            <person name="Deragon J.-M."/>
            <person name="Estill J.C."/>
            <person name="Fu Y."/>
            <person name="Jeddeloh J.A."/>
            <person name="Han Y."/>
            <person name="Lee H."/>
            <person name="Li P."/>
            <person name="Lisch D.R."/>
            <person name="Liu S."/>
            <person name="Liu Z."/>
            <person name="Nagel D.H."/>
            <person name="McCann M.C."/>
            <person name="SanMiguel P."/>
            <person name="Myers A.M."/>
            <person name="Nettleton D."/>
            <person name="Nguyen J."/>
            <person name="Penning B.W."/>
            <person name="Ponnala L."/>
            <person name="Schneider K.L."/>
            <person name="Schwartz D.C."/>
            <person name="Sharma A."/>
            <person name="Soderlund C."/>
            <person name="Springer N.M."/>
            <person name="Sun Q."/>
            <person name="Wang H."/>
            <person name="Waterman M."/>
            <person name="Westerman R."/>
            <person name="Wolfgruber T.K."/>
            <person name="Yang L."/>
            <person name="Yu Y."/>
            <person name="Zhang L."/>
            <person name="Zhou S."/>
            <person name="Zhu Q."/>
            <person name="Bennetzen J.L."/>
            <person name="Dawe R.K."/>
            <person name="Jiang J."/>
            <person name="Jiang N."/>
            <person name="Presting G.G."/>
            <person name="Wessler S.R."/>
            <person name="Aluru S."/>
            <person name="Martienssen R.A."/>
            <person name="Clifton S.W."/>
            <person name="McCombie W.R."/>
            <person name="Wing R.A."/>
            <person name="Wilson R.K."/>
        </authorList>
    </citation>
    <scope>NUCLEOTIDE SEQUENCE [LARGE SCALE GENOMIC DNA]</scope>
    <source>
        <strain evidence="3">cv. B73</strain>
    </source>
</reference>
<feature type="compositionally biased region" description="Basic and acidic residues" evidence="1">
    <location>
        <begin position="33"/>
        <end position="49"/>
    </location>
</feature>
<feature type="compositionally biased region" description="Basic residues" evidence="1">
    <location>
        <begin position="142"/>
        <end position="151"/>
    </location>
</feature>
<evidence type="ECO:0000313" key="2">
    <source>
        <dbReference type="EnsemblPlants" id="Zm00001eb428610_P001"/>
    </source>
</evidence>
<accession>A0A804UMY3</accession>
<dbReference type="EnsemblPlants" id="Zm00001eb428610_T001">
    <property type="protein sequence ID" value="Zm00001eb428610_P001"/>
    <property type="gene ID" value="Zm00001eb428610"/>
</dbReference>
<dbReference type="Proteomes" id="UP000007305">
    <property type="component" value="Chromosome 10"/>
</dbReference>
<feature type="region of interest" description="Disordered" evidence="1">
    <location>
        <begin position="26"/>
        <end position="61"/>
    </location>
</feature>
<reference evidence="2" key="2">
    <citation type="submission" date="2019-07" db="EMBL/GenBank/DDBJ databases">
        <authorList>
            <person name="Seetharam A."/>
            <person name="Woodhouse M."/>
            <person name="Cannon E."/>
        </authorList>
    </citation>
    <scope>NUCLEOTIDE SEQUENCE [LARGE SCALE GENOMIC DNA]</scope>
    <source>
        <strain evidence="2">cv. B73</strain>
    </source>
</reference>
<dbReference type="InParanoid" id="A0A804UMY3"/>
<dbReference type="Gramene" id="Zm00001eb428610_T001">
    <property type="protein sequence ID" value="Zm00001eb428610_P001"/>
    <property type="gene ID" value="Zm00001eb428610"/>
</dbReference>
<evidence type="ECO:0000313" key="3">
    <source>
        <dbReference type="Proteomes" id="UP000007305"/>
    </source>
</evidence>
<sequence>MSISGVAWRALRYPCMQCSSRCSAVQQKQNTRRRPDPRASAVKSRERRWLGVPGGAERDDEPREDVVGVVYVRVALHDEGVPAPVADAVQRLAFPDHVHLLARPRRGAAQARAPERTVGAAAVAVADAVGLGAERAQQHERHERHRAPPRGRVREPRGRRAQLRRAAAAAPPAARLRLGHTGAPSCLLWTLEVALGFGGRAAGEGLIYRAQTEEESGVWLLVLGTDVAVWIGGLSVAVR</sequence>
<name>A0A804UMY3_MAIZE</name>
<protein>
    <submittedName>
        <fullName evidence="2">Uncharacterized protein</fullName>
    </submittedName>
</protein>
<dbReference type="AlphaFoldDB" id="A0A804UMY3"/>
<organism evidence="2 3">
    <name type="scientific">Zea mays</name>
    <name type="common">Maize</name>
    <dbReference type="NCBI Taxonomy" id="4577"/>
    <lineage>
        <taxon>Eukaryota</taxon>
        <taxon>Viridiplantae</taxon>
        <taxon>Streptophyta</taxon>
        <taxon>Embryophyta</taxon>
        <taxon>Tracheophyta</taxon>
        <taxon>Spermatophyta</taxon>
        <taxon>Magnoliopsida</taxon>
        <taxon>Liliopsida</taxon>
        <taxon>Poales</taxon>
        <taxon>Poaceae</taxon>
        <taxon>PACMAD clade</taxon>
        <taxon>Panicoideae</taxon>
        <taxon>Andropogonodae</taxon>
        <taxon>Andropogoneae</taxon>
        <taxon>Tripsacinae</taxon>
        <taxon>Zea</taxon>
    </lineage>
</organism>